<evidence type="ECO:0000256" key="2">
    <source>
        <dbReference type="ARBA" id="ARBA00022670"/>
    </source>
</evidence>
<feature type="region of interest" description="Disordered" evidence="4">
    <location>
        <begin position="164"/>
        <end position="197"/>
    </location>
</feature>
<proteinExistence type="inferred from homology"/>
<sequence>MSPLSETLKLLNECGLQDFNDTVSKLWTQLRFDFDHADASITQNQTFAAWALRNVDRQTLCFAVDIEQRPAVQSMSSELRSRLGSVAGRFDASPALICWLLGIKLAKSRPTLKLLHDVKDATPDLTLFELYTRFDSITRRNHKGISRSANSILKEAIQSFQPSLGHRKNRTCRNGLTSEPGDNDADSDGDVLSDSGSIEYPVLGLDGVADADDSGAAGTEAVKTADADADNVEAANSSAATIVPRPSKQPPGKPTQPPSKPAPRVSVLKRNPRPVLPKATRSQDPTEPRPSVEHAGSPEVARHAFTYTPPPPSSPLLGSDCHRHSPGVAADDEDSISMDLSSLYPDASLAELMQGDDDLKSDPLPSSQHPQRLRRPMSEDASVLLHSPKLKRRRLTTIGPGFRPSINSVVGFPVDVHSPLPSSPRTLDSLGLLHSKPVSLSAPPPTADSPVGASGNPIEVVDAEPTRPTHRRCNLELMLHGACTLAPGKWLNDVVVNTLIGRLASIGPAKNRQFTVVDSLQHHAKLTDRGRQAMLLDGLADVVLLPVEHNNHWVLFEWRCSTKQLKLYDSLSSDGSPRPSLVDQKLVPFLRWLHNSDQIPISFEKCPQQQNSFDCGVMAVLSAYRLAGYIKHFPTDPTANNARAERQYLQQCFFTSFDAALTPDEVLEFDLAGLLAETPSAAHARAACLAEFFRRQRLWRDLARPGKQLFRNVSDATIRDAHNEARQINAAFLAYAVANAQRGHGRLLADAVRIGKSHRKNEQLRDATSTILRHLGRQSPMTCIDGSEDEETRVRKAKVLDMLRSAAEVANDVVFTRTLLSTSGGPVGNSPTTNPYSYCVAMFLIARYAAHKFRQLQL</sequence>
<feature type="region of interest" description="Disordered" evidence="4">
    <location>
        <begin position="211"/>
        <end position="333"/>
    </location>
</feature>
<dbReference type="GO" id="GO:0006508">
    <property type="term" value="P:proteolysis"/>
    <property type="evidence" value="ECO:0007669"/>
    <property type="project" value="UniProtKB-KW"/>
</dbReference>
<name>A0A066WSB5_COLSU</name>
<evidence type="ECO:0000256" key="3">
    <source>
        <dbReference type="ARBA" id="ARBA00022801"/>
    </source>
</evidence>
<feature type="region of interest" description="Disordered" evidence="4">
    <location>
        <begin position="356"/>
        <end position="381"/>
    </location>
</feature>
<evidence type="ECO:0000256" key="4">
    <source>
        <dbReference type="SAM" id="MobiDB-lite"/>
    </source>
</evidence>
<dbReference type="Proteomes" id="UP000027238">
    <property type="component" value="Unassembled WGS sequence"/>
</dbReference>
<dbReference type="EMBL" id="JMSE01001602">
    <property type="protein sequence ID" value="KDN59778.1"/>
    <property type="molecule type" value="Genomic_DNA"/>
</dbReference>
<keyword evidence="7" id="KW-1185">Reference proteome</keyword>
<comment type="similarity">
    <text evidence="1">Belongs to the peptidase C48 family.</text>
</comment>
<protein>
    <submittedName>
        <fullName evidence="6">Putative Ulp1 protease family protein</fullName>
    </submittedName>
</protein>
<evidence type="ECO:0000259" key="5">
    <source>
        <dbReference type="PROSITE" id="PS50600"/>
    </source>
</evidence>
<dbReference type="AlphaFoldDB" id="A0A066WSB5"/>
<dbReference type="PROSITE" id="PS50600">
    <property type="entry name" value="ULP_PROTEASE"/>
    <property type="match status" value="1"/>
</dbReference>
<dbReference type="HOGENOM" id="CLU_333165_0_0_1"/>
<comment type="caution">
    <text evidence="6">The sequence shown here is derived from an EMBL/GenBank/DDBJ whole genome shotgun (WGS) entry which is preliminary data.</text>
</comment>
<keyword evidence="2 6" id="KW-0645">Protease</keyword>
<dbReference type="GO" id="GO:0019783">
    <property type="term" value="F:ubiquitin-like protein peptidase activity"/>
    <property type="evidence" value="ECO:0007669"/>
    <property type="project" value="UniProtKB-ARBA"/>
</dbReference>
<dbReference type="STRING" id="1173701.A0A066WSB5"/>
<keyword evidence="3" id="KW-0378">Hydrolase</keyword>
<gene>
    <name evidence="6" type="ORF">CSUB01_12087</name>
</gene>
<reference evidence="7" key="1">
    <citation type="journal article" date="2014" name="Genome Announc.">
        <title>Draft genome sequence of Colletotrichum sublineola, a destructive pathogen of cultivated sorghum.</title>
        <authorList>
            <person name="Baroncelli R."/>
            <person name="Sanz-Martin J.M."/>
            <person name="Rech G.E."/>
            <person name="Sukno S.A."/>
            <person name="Thon M.R."/>
        </authorList>
    </citation>
    <scope>NUCLEOTIDE SEQUENCE [LARGE SCALE GENOMIC DNA]</scope>
    <source>
        <strain evidence="7">TX430BB</strain>
    </source>
</reference>
<evidence type="ECO:0000313" key="7">
    <source>
        <dbReference type="Proteomes" id="UP000027238"/>
    </source>
</evidence>
<dbReference type="Gene3D" id="3.40.395.10">
    <property type="entry name" value="Adenoviral Proteinase, Chain A"/>
    <property type="match status" value="1"/>
</dbReference>
<organism evidence="6 7">
    <name type="scientific">Colletotrichum sublineola</name>
    <name type="common">Sorghum anthracnose fungus</name>
    <dbReference type="NCBI Taxonomy" id="1173701"/>
    <lineage>
        <taxon>Eukaryota</taxon>
        <taxon>Fungi</taxon>
        <taxon>Dikarya</taxon>
        <taxon>Ascomycota</taxon>
        <taxon>Pezizomycotina</taxon>
        <taxon>Sordariomycetes</taxon>
        <taxon>Hypocreomycetidae</taxon>
        <taxon>Glomerellales</taxon>
        <taxon>Glomerellaceae</taxon>
        <taxon>Colletotrichum</taxon>
        <taxon>Colletotrichum graminicola species complex</taxon>
    </lineage>
</organism>
<dbReference type="SUPFAM" id="SSF54001">
    <property type="entry name" value="Cysteine proteinases"/>
    <property type="match status" value="1"/>
</dbReference>
<dbReference type="Pfam" id="PF02902">
    <property type="entry name" value="Peptidase_C48"/>
    <property type="match status" value="1"/>
</dbReference>
<dbReference type="InterPro" id="IPR003653">
    <property type="entry name" value="Peptidase_C48_C"/>
</dbReference>
<feature type="domain" description="Ubiquitin-like protease family profile" evidence="5">
    <location>
        <begin position="475"/>
        <end position="626"/>
    </location>
</feature>
<accession>A0A066WSB5</accession>
<feature type="region of interest" description="Disordered" evidence="4">
    <location>
        <begin position="439"/>
        <end position="460"/>
    </location>
</feature>
<evidence type="ECO:0000256" key="1">
    <source>
        <dbReference type="ARBA" id="ARBA00005234"/>
    </source>
</evidence>
<dbReference type="eggNOG" id="ENOG502RVDD">
    <property type="taxonomic scope" value="Eukaryota"/>
</dbReference>
<feature type="compositionally biased region" description="Pro residues" evidence="4">
    <location>
        <begin position="247"/>
        <end position="261"/>
    </location>
</feature>
<dbReference type="GO" id="GO:0008234">
    <property type="term" value="F:cysteine-type peptidase activity"/>
    <property type="evidence" value="ECO:0007669"/>
    <property type="project" value="InterPro"/>
</dbReference>
<evidence type="ECO:0000313" key="6">
    <source>
        <dbReference type="EMBL" id="KDN59778.1"/>
    </source>
</evidence>
<dbReference type="InterPro" id="IPR038765">
    <property type="entry name" value="Papain-like_cys_pep_sf"/>
</dbReference>
<dbReference type="OrthoDB" id="1939479at2759"/>
<feature type="compositionally biased region" description="Acidic residues" evidence="4">
    <location>
        <begin position="181"/>
        <end position="191"/>
    </location>
</feature>
<dbReference type="OMA" id="ANAHATH"/>